<evidence type="ECO:0000313" key="1">
    <source>
        <dbReference type="EMBL" id="KAL1647139.1"/>
    </source>
</evidence>
<protein>
    <recommendedName>
        <fullName evidence="3">EF-hand domain-containing protein</fullName>
    </recommendedName>
</protein>
<dbReference type="Proteomes" id="UP001521184">
    <property type="component" value="Unassembled WGS sequence"/>
</dbReference>
<gene>
    <name evidence="1" type="ORF">SLS58_002910</name>
</gene>
<reference evidence="1 2" key="1">
    <citation type="journal article" date="2023" name="Plant Dis.">
        <title>First Report of Diplodia intermedia Causing Canker and Dieback Diseases on Apple Trees in Canada.</title>
        <authorList>
            <person name="Ellouze W."/>
            <person name="Ilyukhin E."/>
            <person name="Sulman M."/>
            <person name="Ali S."/>
        </authorList>
    </citation>
    <scope>NUCLEOTIDE SEQUENCE [LARGE SCALE GENOMIC DNA]</scope>
    <source>
        <strain evidence="1 2">M45-28</strain>
    </source>
</reference>
<proteinExistence type="predicted"/>
<organism evidence="1 2">
    <name type="scientific">Diplodia intermedia</name>
    <dbReference type="NCBI Taxonomy" id="856260"/>
    <lineage>
        <taxon>Eukaryota</taxon>
        <taxon>Fungi</taxon>
        <taxon>Dikarya</taxon>
        <taxon>Ascomycota</taxon>
        <taxon>Pezizomycotina</taxon>
        <taxon>Dothideomycetes</taxon>
        <taxon>Dothideomycetes incertae sedis</taxon>
        <taxon>Botryosphaeriales</taxon>
        <taxon>Botryosphaeriaceae</taxon>
        <taxon>Diplodia</taxon>
    </lineage>
</organism>
<dbReference type="SUPFAM" id="SSF47473">
    <property type="entry name" value="EF-hand"/>
    <property type="match status" value="1"/>
</dbReference>
<dbReference type="EMBL" id="JAKEKT020000013">
    <property type="protein sequence ID" value="KAL1647139.1"/>
    <property type="molecule type" value="Genomic_DNA"/>
</dbReference>
<sequence length="74" mass="8796">MEILEELLDQSWLARLRGYDRNGDGAATLDEVREKNFRDPRIPDGDSHIVWFRKWDKDKNGVVNRQEGPKRQEE</sequence>
<evidence type="ECO:0008006" key="3">
    <source>
        <dbReference type="Google" id="ProtNLM"/>
    </source>
</evidence>
<dbReference type="InterPro" id="IPR011992">
    <property type="entry name" value="EF-hand-dom_pair"/>
</dbReference>
<evidence type="ECO:0000313" key="2">
    <source>
        <dbReference type="Proteomes" id="UP001521184"/>
    </source>
</evidence>
<dbReference type="Gene3D" id="1.10.238.10">
    <property type="entry name" value="EF-hand"/>
    <property type="match status" value="1"/>
</dbReference>
<comment type="caution">
    <text evidence="1">The sequence shown here is derived from an EMBL/GenBank/DDBJ whole genome shotgun (WGS) entry which is preliminary data.</text>
</comment>
<keyword evidence="2" id="KW-1185">Reference proteome</keyword>
<name>A0ABR3TXZ6_9PEZI</name>
<accession>A0ABR3TXZ6</accession>